<accession>A0ABT1MKC1</accession>
<protein>
    <submittedName>
        <fullName evidence="1">Ribosome-associated translation inhibitor RaiA</fullName>
    </submittedName>
</protein>
<dbReference type="RefSeq" id="WP_255028447.1">
    <property type="nucleotide sequence ID" value="NZ_JANDHW010000021.1"/>
</dbReference>
<dbReference type="Pfam" id="PF02482">
    <property type="entry name" value="Ribosomal_S30AE"/>
    <property type="match status" value="1"/>
</dbReference>
<keyword evidence="2" id="KW-1185">Reference proteome</keyword>
<organism evidence="1 2">
    <name type="scientific">Coprobacter tertius</name>
    <dbReference type="NCBI Taxonomy" id="2944915"/>
    <lineage>
        <taxon>Bacteria</taxon>
        <taxon>Pseudomonadati</taxon>
        <taxon>Bacteroidota</taxon>
        <taxon>Bacteroidia</taxon>
        <taxon>Bacteroidales</taxon>
        <taxon>Barnesiellaceae</taxon>
        <taxon>Coprobacter</taxon>
    </lineage>
</organism>
<evidence type="ECO:0000313" key="2">
    <source>
        <dbReference type="Proteomes" id="UP001205603"/>
    </source>
</evidence>
<sequence>MEIRIQSIHFDASTQLENFIQKKVSKLNQYCDDIIAAEVNLKVVKPEAVQNKEAGIKLLVPKSDDIFSSKIADTFEEAVDMAVDALAKQLLKTKEKTRTK</sequence>
<gene>
    <name evidence="1" type="primary">raiA</name>
    <name evidence="1" type="ORF">NMU02_13255</name>
</gene>
<comment type="caution">
    <text evidence="1">The sequence shown here is derived from an EMBL/GenBank/DDBJ whole genome shotgun (WGS) entry which is preliminary data.</text>
</comment>
<dbReference type="Proteomes" id="UP001205603">
    <property type="component" value="Unassembled WGS sequence"/>
</dbReference>
<dbReference type="SUPFAM" id="SSF69754">
    <property type="entry name" value="Ribosome binding protein Y (YfiA homologue)"/>
    <property type="match status" value="1"/>
</dbReference>
<proteinExistence type="predicted"/>
<dbReference type="InterPro" id="IPR036567">
    <property type="entry name" value="RHF-like"/>
</dbReference>
<dbReference type="InterPro" id="IPR003489">
    <property type="entry name" value="RHF/RaiA"/>
</dbReference>
<name>A0ABT1MKC1_9BACT</name>
<dbReference type="NCBIfam" id="TIGR00741">
    <property type="entry name" value="yfiA"/>
    <property type="match status" value="1"/>
</dbReference>
<dbReference type="Gene3D" id="3.30.160.100">
    <property type="entry name" value="Ribosome hibernation promotion factor-like"/>
    <property type="match status" value="1"/>
</dbReference>
<dbReference type="CDD" id="cd00552">
    <property type="entry name" value="RaiA"/>
    <property type="match status" value="1"/>
</dbReference>
<reference evidence="1 2" key="1">
    <citation type="submission" date="2022-07" db="EMBL/GenBank/DDBJ databases">
        <title>Fecal culturing of patients with breast cancer.</title>
        <authorList>
            <person name="Teng N.M.Y."/>
            <person name="Kiu R."/>
            <person name="Evans R."/>
            <person name="Baker D.J."/>
            <person name="Zenner C."/>
            <person name="Robinson S.D."/>
            <person name="Hall L.J."/>
        </authorList>
    </citation>
    <scope>NUCLEOTIDE SEQUENCE [LARGE SCALE GENOMIC DNA]</scope>
    <source>
        <strain evidence="1 2">LH1063</strain>
    </source>
</reference>
<dbReference type="EMBL" id="JANDHW010000021">
    <property type="protein sequence ID" value="MCP9613060.1"/>
    <property type="molecule type" value="Genomic_DNA"/>
</dbReference>
<evidence type="ECO:0000313" key="1">
    <source>
        <dbReference type="EMBL" id="MCP9613060.1"/>
    </source>
</evidence>